<evidence type="ECO:0000256" key="6">
    <source>
        <dbReference type="ARBA" id="ARBA00060850"/>
    </source>
</evidence>
<keyword evidence="5" id="KW-0539">Nucleus</keyword>
<dbReference type="GO" id="GO:0009751">
    <property type="term" value="P:response to salicylic acid"/>
    <property type="evidence" value="ECO:0007669"/>
    <property type="project" value="UniProtKB-ARBA"/>
</dbReference>
<keyword evidence="8" id="KW-1185">Reference proteome</keyword>
<dbReference type="OrthoDB" id="1888929at2759"/>
<dbReference type="InterPro" id="IPR036576">
    <property type="entry name" value="WRKY_dom_sf"/>
</dbReference>
<protein>
    <submittedName>
        <fullName evidence="7">Uncharacterized protein</fullName>
    </submittedName>
</protein>
<name>A0A2I0J6P8_PUNGR</name>
<dbReference type="Pfam" id="PF03106">
    <property type="entry name" value="WRKY"/>
    <property type="match status" value="1"/>
</dbReference>
<proteinExistence type="inferred from homology"/>
<evidence type="ECO:0000313" key="8">
    <source>
        <dbReference type="Proteomes" id="UP000233551"/>
    </source>
</evidence>
<dbReference type="PANTHER" id="PTHR32096">
    <property type="entry name" value="WRKY TRANSCRIPTION FACTOR 30-RELATED-RELATED"/>
    <property type="match status" value="1"/>
</dbReference>
<keyword evidence="2" id="KW-0805">Transcription regulation</keyword>
<dbReference type="SMART" id="SM00774">
    <property type="entry name" value="WRKY"/>
    <property type="match status" value="1"/>
</dbReference>
<comment type="similarity">
    <text evidence="6">Belongs to the WRKY group III family.</text>
</comment>
<evidence type="ECO:0000256" key="1">
    <source>
        <dbReference type="ARBA" id="ARBA00004123"/>
    </source>
</evidence>
<dbReference type="InterPro" id="IPR044810">
    <property type="entry name" value="WRKY_plant"/>
</dbReference>
<dbReference type="PROSITE" id="PS50811">
    <property type="entry name" value="WRKY"/>
    <property type="match status" value="1"/>
</dbReference>
<dbReference type="PANTHER" id="PTHR32096:SF36">
    <property type="entry name" value="WRKY TRANSCRIPTION FACTOR 41-RELATED"/>
    <property type="match status" value="1"/>
</dbReference>
<evidence type="ECO:0000256" key="2">
    <source>
        <dbReference type="ARBA" id="ARBA00023015"/>
    </source>
</evidence>
<evidence type="ECO:0000313" key="7">
    <source>
        <dbReference type="EMBL" id="PKI51580.1"/>
    </source>
</evidence>
<comment type="subcellular location">
    <subcellularLocation>
        <location evidence="1">Nucleus</location>
    </subcellularLocation>
</comment>
<dbReference type="AlphaFoldDB" id="A0A2I0J6P8"/>
<dbReference type="STRING" id="22663.A0A2I0J6P8"/>
<evidence type="ECO:0000256" key="5">
    <source>
        <dbReference type="ARBA" id="ARBA00023242"/>
    </source>
</evidence>
<dbReference type="GO" id="GO:0003700">
    <property type="term" value="F:DNA-binding transcription factor activity"/>
    <property type="evidence" value="ECO:0007669"/>
    <property type="project" value="InterPro"/>
</dbReference>
<dbReference type="GO" id="GO:0005634">
    <property type="term" value="C:nucleus"/>
    <property type="evidence" value="ECO:0007669"/>
    <property type="project" value="UniProtKB-SubCell"/>
</dbReference>
<evidence type="ECO:0000256" key="4">
    <source>
        <dbReference type="ARBA" id="ARBA00023163"/>
    </source>
</evidence>
<evidence type="ECO:0000256" key="3">
    <source>
        <dbReference type="ARBA" id="ARBA00023125"/>
    </source>
</evidence>
<dbReference type="SUPFAM" id="SSF118290">
    <property type="entry name" value="WRKY DNA-binding domain"/>
    <property type="match status" value="1"/>
</dbReference>
<dbReference type="InterPro" id="IPR003657">
    <property type="entry name" value="WRKY_dom"/>
</dbReference>
<dbReference type="Proteomes" id="UP000233551">
    <property type="component" value="Unassembled WGS sequence"/>
</dbReference>
<accession>A0A2I0J6P8</accession>
<dbReference type="GeneID" id="116204935"/>
<dbReference type="GO" id="GO:0042542">
    <property type="term" value="P:response to hydrogen peroxide"/>
    <property type="evidence" value="ECO:0007669"/>
    <property type="project" value="UniProtKB-ARBA"/>
</dbReference>
<keyword evidence="3" id="KW-0238">DNA-binding</keyword>
<dbReference type="FunFam" id="2.20.25.80:FF:000009">
    <property type="entry name" value="WRKY transcription factor 53"/>
    <property type="match status" value="1"/>
</dbReference>
<dbReference type="Gene3D" id="2.20.25.80">
    <property type="entry name" value="WRKY domain"/>
    <property type="match status" value="1"/>
</dbReference>
<dbReference type="GO" id="GO:0000976">
    <property type="term" value="F:transcription cis-regulatory region binding"/>
    <property type="evidence" value="ECO:0007669"/>
    <property type="project" value="TreeGrafter"/>
</dbReference>
<dbReference type="EMBL" id="PGOL01002003">
    <property type="protein sequence ID" value="PKI51580.1"/>
    <property type="molecule type" value="Genomic_DNA"/>
</dbReference>
<reference evidence="7 8" key="1">
    <citation type="submission" date="2017-11" db="EMBL/GenBank/DDBJ databases">
        <title>De-novo sequencing of pomegranate (Punica granatum L.) genome.</title>
        <authorList>
            <person name="Akparov Z."/>
            <person name="Amiraslanov A."/>
            <person name="Hajiyeva S."/>
            <person name="Abbasov M."/>
            <person name="Kaur K."/>
            <person name="Hamwieh A."/>
            <person name="Solovyev V."/>
            <person name="Salamov A."/>
            <person name="Braich B."/>
            <person name="Kosarev P."/>
            <person name="Mahmoud A."/>
            <person name="Hajiyev E."/>
            <person name="Babayeva S."/>
            <person name="Izzatullayeva V."/>
            <person name="Mammadov A."/>
            <person name="Mammadov A."/>
            <person name="Sharifova S."/>
            <person name="Ojaghi J."/>
            <person name="Eynullazada K."/>
            <person name="Bayramov B."/>
            <person name="Abdulazimova A."/>
            <person name="Shahmuradov I."/>
        </authorList>
    </citation>
    <scope>NUCLEOTIDE SEQUENCE [LARGE SCALE GENOMIC DNA]</scope>
    <source>
        <strain evidence="8">cv. AG2017</strain>
        <tissue evidence="7">Leaf</tissue>
    </source>
</reference>
<organism evidence="7 8">
    <name type="scientific">Punica granatum</name>
    <name type="common">Pomegranate</name>
    <dbReference type="NCBI Taxonomy" id="22663"/>
    <lineage>
        <taxon>Eukaryota</taxon>
        <taxon>Viridiplantae</taxon>
        <taxon>Streptophyta</taxon>
        <taxon>Embryophyta</taxon>
        <taxon>Tracheophyta</taxon>
        <taxon>Spermatophyta</taxon>
        <taxon>Magnoliopsida</taxon>
        <taxon>eudicotyledons</taxon>
        <taxon>Gunneridae</taxon>
        <taxon>Pentapetalae</taxon>
        <taxon>rosids</taxon>
        <taxon>malvids</taxon>
        <taxon>Myrtales</taxon>
        <taxon>Lythraceae</taxon>
        <taxon>Punica</taxon>
    </lineage>
</organism>
<sequence>MEGGWSYEQKTLISELIQGANLAKQLRAHLSSASSAETREVLINGIINSFEKALMVLKWSGPVACQPQRVPAPAVGASGIPGSPLSVNGSPCSDDFDRSAAVREQFDCRDTSKKRKMLPKWTDQVRISPDTGLEGPQDDGYSWRKYGQKDILGAKYPRSYYRCTYRNTQNCCATKQVQRSDDDHTVFEITYRGKHTCLQGGPSTPAPPSPEKQELKQVTHGNHQQDQSQDALARFRNGLRVDTENLDGSNITEMPRPFSFRSSSFGFVHGETHSSSGLANNTGNHGGNLSSPFLSPSTPESNYFSLSPCPMTEFGQIHNRYRSESDPAEIISATNSSANSPILDLDFSLEEVGIEPNFPFNTDGFLPKLDY</sequence>
<keyword evidence="4" id="KW-0804">Transcription</keyword>
<dbReference type="GO" id="GO:0010150">
    <property type="term" value="P:leaf senescence"/>
    <property type="evidence" value="ECO:0007669"/>
    <property type="project" value="UniProtKB-ARBA"/>
</dbReference>
<gene>
    <name evidence="7" type="ORF">CRG98_028004</name>
</gene>
<dbReference type="GO" id="GO:0010193">
    <property type="term" value="P:response to ozone"/>
    <property type="evidence" value="ECO:0007669"/>
    <property type="project" value="UniProtKB-ARBA"/>
</dbReference>
<comment type="caution">
    <text evidence="7">The sequence shown here is derived from an EMBL/GenBank/DDBJ whole genome shotgun (WGS) entry which is preliminary data.</text>
</comment>